<keyword evidence="10" id="KW-1185">Reference proteome</keyword>
<reference evidence="9 10" key="1">
    <citation type="submission" date="2017-07" db="EMBL/GenBank/DDBJ databases">
        <title>Genome Sequence of Antarctobacter heliothermus Strain SMS3 Isolated from a culture of the Diatom Skeletonema marinoi.</title>
        <authorList>
            <person name="Topel M."/>
            <person name="Pinder M.I.M."/>
            <person name="Johansson O.N."/>
            <person name="Kourtchenko O."/>
            <person name="Godhe A."/>
            <person name="Clarke A.K."/>
        </authorList>
    </citation>
    <scope>NUCLEOTIDE SEQUENCE [LARGE SCALE GENOMIC DNA]</scope>
    <source>
        <strain evidence="9 10">SMS3</strain>
    </source>
</reference>
<feature type="transmembrane region" description="Helical" evidence="8">
    <location>
        <begin position="135"/>
        <end position="155"/>
    </location>
</feature>
<feature type="transmembrane region" description="Helical" evidence="8">
    <location>
        <begin position="20"/>
        <end position="40"/>
    </location>
</feature>
<evidence type="ECO:0000256" key="6">
    <source>
        <dbReference type="ARBA" id="ARBA00022989"/>
    </source>
</evidence>
<dbReference type="GO" id="GO:0005886">
    <property type="term" value="C:plasma membrane"/>
    <property type="evidence" value="ECO:0007669"/>
    <property type="project" value="UniProtKB-SubCell"/>
</dbReference>
<proteinExistence type="inferred from homology"/>
<evidence type="ECO:0000256" key="3">
    <source>
        <dbReference type="ARBA" id="ARBA00022448"/>
    </source>
</evidence>
<protein>
    <submittedName>
        <fullName evidence="9">Inner membrane protein YgaZ</fullName>
    </submittedName>
</protein>
<comment type="similarity">
    <text evidence="2">Belongs to the AzlC family.</text>
</comment>
<evidence type="ECO:0000256" key="4">
    <source>
        <dbReference type="ARBA" id="ARBA00022475"/>
    </source>
</evidence>
<dbReference type="PANTHER" id="PTHR34979">
    <property type="entry name" value="INNER MEMBRANE PROTEIN YGAZ"/>
    <property type="match status" value="1"/>
</dbReference>
<evidence type="ECO:0000313" key="10">
    <source>
        <dbReference type="Proteomes" id="UP000203589"/>
    </source>
</evidence>
<feature type="transmembrane region" description="Helical" evidence="8">
    <location>
        <begin position="46"/>
        <end position="65"/>
    </location>
</feature>
<evidence type="ECO:0000313" key="9">
    <source>
        <dbReference type="EMBL" id="ASP19191.1"/>
    </source>
</evidence>
<keyword evidence="7 8" id="KW-0472">Membrane</keyword>
<keyword evidence="5 8" id="KW-0812">Transmembrane</keyword>
<evidence type="ECO:0000256" key="5">
    <source>
        <dbReference type="ARBA" id="ARBA00022692"/>
    </source>
</evidence>
<name>A0A222DZQ7_9RHOB</name>
<dbReference type="Pfam" id="PF03591">
    <property type="entry name" value="AzlC"/>
    <property type="match status" value="1"/>
</dbReference>
<dbReference type="Proteomes" id="UP000203589">
    <property type="component" value="Chromosome"/>
</dbReference>
<keyword evidence="4" id="KW-1003">Cell membrane</keyword>
<feature type="transmembrane region" description="Helical" evidence="8">
    <location>
        <begin position="167"/>
        <end position="185"/>
    </location>
</feature>
<dbReference type="EMBL" id="CP022540">
    <property type="protein sequence ID" value="ASP19191.1"/>
    <property type="molecule type" value="Genomic_DNA"/>
</dbReference>
<organism evidence="9 10">
    <name type="scientific">Antarctobacter heliothermus</name>
    <dbReference type="NCBI Taxonomy" id="74033"/>
    <lineage>
        <taxon>Bacteria</taxon>
        <taxon>Pseudomonadati</taxon>
        <taxon>Pseudomonadota</taxon>
        <taxon>Alphaproteobacteria</taxon>
        <taxon>Rhodobacterales</taxon>
        <taxon>Roseobacteraceae</taxon>
        <taxon>Antarctobacter</taxon>
    </lineage>
</organism>
<dbReference type="InterPro" id="IPR011606">
    <property type="entry name" value="Brnchd-chn_aa_trnsp_permease"/>
</dbReference>
<dbReference type="AlphaFoldDB" id="A0A222DZQ7"/>
<evidence type="ECO:0000256" key="1">
    <source>
        <dbReference type="ARBA" id="ARBA00004651"/>
    </source>
</evidence>
<evidence type="ECO:0000256" key="7">
    <source>
        <dbReference type="ARBA" id="ARBA00023136"/>
    </source>
</evidence>
<keyword evidence="6 8" id="KW-1133">Transmembrane helix</keyword>
<accession>A0A222DZQ7</accession>
<keyword evidence="3" id="KW-0813">Transport</keyword>
<dbReference type="OrthoDB" id="3579489at2"/>
<feature type="transmembrane region" description="Helical" evidence="8">
    <location>
        <begin position="192"/>
        <end position="219"/>
    </location>
</feature>
<comment type="subcellular location">
    <subcellularLocation>
        <location evidence="1">Cell membrane</location>
        <topology evidence="1">Multi-pass membrane protein</topology>
    </subcellularLocation>
</comment>
<dbReference type="KEGG" id="aht:ANTHELSMS3_00471"/>
<evidence type="ECO:0000256" key="8">
    <source>
        <dbReference type="SAM" id="Phobius"/>
    </source>
</evidence>
<dbReference type="PANTHER" id="PTHR34979:SF1">
    <property type="entry name" value="INNER MEMBRANE PROTEIN YGAZ"/>
    <property type="match status" value="1"/>
</dbReference>
<sequence length="241" mass="25888">MDGQQVMSSYWRGVRNGLPFLFVVGPFAMLFGVIATEAGLNLFETLMFSIVVIAGAAQFTAVQLMSENAPTVVVLISALAVNLRMAMYSASITPHLGPLPLWKRGIVAYFLVDQTYAASVIDFEQRPNQTVGQKFAFFMGVVSPICPPWYLFTLFGAWVGESVPSEMGLDFVLPIAFIALFAPALRTGAHRAAAVVAAVTALLFAFLPYNLGLIVGALAGMMTGAEVERRAGMQADRRPGA</sequence>
<dbReference type="GO" id="GO:1903785">
    <property type="term" value="P:L-valine transmembrane transport"/>
    <property type="evidence" value="ECO:0007669"/>
    <property type="project" value="TreeGrafter"/>
</dbReference>
<evidence type="ECO:0000256" key="2">
    <source>
        <dbReference type="ARBA" id="ARBA00010735"/>
    </source>
</evidence>
<dbReference type="RefSeq" id="WP_094033475.1">
    <property type="nucleotide sequence ID" value="NZ_CP022540.1"/>
</dbReference>
<gene>
    <name evidence="9" type="primary">ygaZ</name>
    <name evidence="9" type="ORF">ANTHELSMS3_00471</name>
</gene>